<gene>
    <name evidence="3" type="ORF">K435DRAFT_881557</name>
</gene>
<proteinExistence type="predicted"/>
<keyword evidence="4" id="KW-1185">Reference proteome</keyword>
<feature type="transmembrane region" description="Helical" evidence="2">
    <location>
        <begin position="129"/>
        <end position="146"/>
    </location>
</feature>
<feature type="transmembrane region" description="Helical" evidence="2">
    <location>
        <begin position="104"/>
        <end position="123"/>
    </location>
</feature>
<keyword evidence="2" id="KW-1133">Transmembrane helix</keyword>
<protein>
    <submittedName>
        <fullName evidence="3">Uncharacterized protein</fullName>
    </submittedName>
</protein>
<name>A0A4S8KIB0_DENBC</name>
<organism evidence="3 4">
    <name type="scientific">Dendrothele bispora (strain CBS 962.96)</name>
    <dbReference type="NCBI Taxonomy" id="1314807"/>
    <lineage>
        <taxon>Eukaryota</taxon>
        <taxon>Fungi</taxon>
        <taxon>Dikarya</taxon>
        <taxon>Basidiomycota</taxon>
        <taxon>Agaricomycotina</taxon>
        <taxon>Agaricomycetes</taxon>
        <taxon>Agaricomycetidae</taxon>
        <taxon>Agaricales</taxon>
        <taxon>Agaricales incertae sedis</taxon>
        <taxon>Dendrothele</taxon>
    </lineage>
</organism>
<evidence type="ECO:0000313" key="3">
    <source>
        <dbReference type="EMBL" id="THU75127.1"/>
    </source>
</evidence>
<evidence type="ECO:0000313" key="4">
    <source>
        <dbReference type="Proteomes" id="UP000297245"/>
    </source>
</evidence>
<feature type="compositionally biased region" description="Polar residues" evidence="1">
    <location>
        <begin position="54"/>
        <end position="79"/>
    </location>
</feature>
<keyword evidence="2" id="KW-0472">Membrane</keyword>
<accession>A0A4S8KIB0</accession>
<reference evidence="3 4" key="1">
    <citation type="journal article" date="2019" name="Nat. Ecol. Evol.">
        <title>Megaphylogeny resolves global patterns of mushroom evolution.</title>
        <authorList>
            <person name="Varga T."/>
            <person name="Krizsan K."/>
            <person name="Foldi C."/>
            <person name="Dima B."/>
            <person name="Sanchez-Garcia M."/>
            <person name="Sanchez-Ramirez S."/>
            <person name="Szollosi G.J."/>
            <person name="Szarkandi J.G."/>
            <person name="Papp V."/>
            <person name="Albert L."/>
            <person name="Andreopoulos W."/>
            <person name="Angelini C."/>
            <person name="Antonin V."/>
            <person name="Barry K.W."/>
            <person name="Bougher N.L."/>
            <person name="Buchanan P."/>
            <person name="Buyck B."/>
            <person name="Bense V."/>
            <person name="Catcheside P."/>
            <person name="Chovatia M."/>
            <person name="Cooper J."/>
            <person name="Damon W."/>
            <person name="Desjardin D."/>
            <person name="Finy P."/>
            <person name="Geml J."/>
            <person name="Haridas S."/>
            <person name="Hughes K."/>
            <person name="Justo A."/>
            <person name="Karasinski D."/>
            <person name="Kautmanova I."/>
            <person name="Kiss B."/>
            <person name="Kocsube S."/>
            <person name="Kotiranta H."/>
            <person name="LaButti K.M."/>
            <person name="Lechner B.E."/>
            <person name="Liimatainen K."/>
            <person name="Lipzen A."/>
            <person name="Lukacs Z."/>
            <person name="Mihaltcheva S."/>
            <person name="Morgado L.N."/>
            <person name="Niskanen T."/>
            <person name="Noordeloos M.E."/>
            <person name="Ohm R.A."/>
            <person name="Ortiz-Santana B."/>
            <person name="Ovrebo C."/>
            <person name="Racz N."/>
            <person name="Riley R."/>
            <person name="Savchenko A."/>
            <person name="Shiryaev A."/>
            <person name="Soop K."/>
            <person name="Spirin V."/>
            <person name="Szebenyi C."/>
            <person name="Tomsovsky M."/>
            <person name="Tulloss R.E."/>
            <person name="Uehling J."/>
            <person name="Grigoriev I.V."/>
            <person name="Vagvolgyi C."/>
            <person name="Papp T."/>
            <person name="Martin F.M."/>
            <person name="Miettinen O."/>
            <person name="Hibbett D.S."/>
            <person name="Nagy L.G."/>
        </authorList>
    </citation>
    <scope>NUCLEOTIDE SEQUENCE [LARGE SCALE GENOMIC DNA]</scope>
    <source>
        <strain evidence="3 4">CBS 962.96</strain>
    </source>
</reference>
<feature type="region of interest" description="Disordered" evidence="1">
    <location>
        <begin position="15"/>
        <end position="81"/>
    </location>
</feature>
<evidence type="ECO:0000256" key="1">
    <source>
        <dbReference type="SAM" id="MobiDB-lite"/>
    </source>
</evidence>
<dbReference type="EMBL" id="ML182855">
    <property type="protein sequence ID" value="THU75127.1"/>
    <property type="molecule type" value="Genomic_DNA"/>
</dbReference>
<feature type="compositionally biased region" description="Polar residues" evidence="1">
    <location>
        <begin position="22"/>
        <end position="38"/>
    </location>
</feature>
<keyword evidence="2" id="KW-0812">Transmembrane</keyword>
<evidence type="ECO:0000256" key="2">
    <source>
        <dbReference type="SAM" id="Phobius"/>
    </source>
</evidence>
<dbReference type="AlphaFoldDB" id="A0A4S8KIB0"/>
<dbReference type="Proteomes" id="UP000297245">
    <property type="component" value="Unassembled WGS sequence"/>
</dbReference>
<sequence>MSPSILSGVAFRAASPEPMSGLATSNSPTAAGGTNSQVGIPKGQQQQQHPDPNRQLSGQTVKSVQSVQSGQTHVSTRTFSGGGDYDEWDGWGLRTDSYDSEKRLTSIGLVLCRFLMMMMMMMMMDDDNIGSWVLLPSFSFVTRFIYRSNG</sequence>